<dbReference type="GO" id="GO:0032259">
    <property type="term" value="P:methylation"/>
    <property type="evidence" value="ECO:0007669"/>
    <property type="project" value="UniProtKB-KW"/>
</dbReference>
<dbReference type="PANTHER" id="PTHR43712:SF2">
    <property type="entry name" value="O-METHYLTRANSFERASE CICE"/>
    <property type="match status" value="1"/>
</dbReference>
<evidence type="ECO:0000256" key="2">
    <source>
        <dbReference type="ARBA" id="ARBA00022679"/>
    </source>
</evidence>
<dbReference type="InterPro" id="IPR036388">
    <property type="entry name" value="WH-like_DNA-bd_sf"/>
</dbReference>
<sequence>MPASNDNSNRAQTLRSLVRLLVDYSEVVTKEWEAEDQYPEISGLPSHELFEAQRIIRGACGMCINLVGDPRTRLFEVALSFTLSQSLDTTLRAGVPNILAEAEPDGVRAEELSRCTGIGEQKLVRLMRVLCSDGLYEETEPLWFTNTRISRVLAGNPPASAFQCLYGTMAVTGAMEHLPTTLLAPTSTNSTFNTETAFQKAHKTQLSPWDLIENGDGSDPMIAEIREMFPLAMIGQGQMSSTAVVADFPWASLGEGTVVDVGGGVGSMCLDLAKLFPDLRFVVEDLPTSIEKAKPIWNAEIPGALESGRVNLITHDFFTKQPVKNAAAYILRYILHDWPDDACTAILSKLRDAMCPQSRILIADMIMHPPLGSTHLKSAPAPLLANYGQANAFKGMHDISMLSMFNGSERSPEQLEVIANKAGLRIEKIWECRAPISITELRQL</sequence>
<keyword evidence="3" id="KW-0949">S-adenosyl-L-methionine</keyword>
<dbReference type="InterPro" id="IPR016461">
    <property type="entry name" value="COMT-like"/>
</dbReference>
<evidence type="ECO:0000256" key="3">
    <source>
        <dbReference type="ARBA" id="ARBA00022691"/>
    </source>
</evidence>
<dbReference type="InterPro" id="IPR036390">
    <property type="entry name" value="WH_DNA-bd_sf"/>
</dbReference>
<dbReference type="Proteomes" id="UP000076727">
    <property type="component" value="Unassembled WGS sequence"/>
</dbReference>
<protein>
    <submittedName>
        <fullName evidence="6">S-adenosyl-L-methionine-dependent methyltransferase</fullName>
    </submittedName>
</protein>
<keyword evidence="1 6" id="KW-0489">Methyltransferase</keyword>
<evidence type="ECO:0000259" key="5">
    <source>
        <dbReference type="Pfam" id="PF08100"/>
    </source>
</evidence>
<evidence type="ECO:0000313" key="7">
    <source>
        <dbReference type="Proteomes" id="UP000076727"/>
    </source>
</evidence>
<dbReference type="InterPro" id="IPR012967">
    <property type="entry name" value="COMT_dimerisation"/>
</dbReference>
<feature type="domain" description="O-methyltransferase C-terminal" evidence="4">
    <location>
        <begin position="238"/>
        <end position="424"/>
    </location>
</feature>
<dbReference type="PANTHER" id="PTHR43712">
    <property type="entry name" value="PUTATIVE (AFU_ORTHOLOGUE AFUA_4G14580)-RELATED"/>
    <property type="match status" value="1"/>
</dbReference>
<dbReference type="Pfam" id="PF08100">
    <property type="entry name" value="Dimerisation"/>
    <property type="match status" value="1"/>
</dbReference>
<dbReference type="AlphaFoldDB" id="A0A165U0P0"/>
<gene>
    <name evidence="6" type="ORF">DAEQUDRAFT_807892</name>
</gene>
<organism evidence="6 7">
    <name type="scientific">Daedalea quercina L-15889</name>
    <dbReference type="NCBI Taxonomy" id="1314783"/>
    <lineage>
        <taxon>Eukaryota</taxon>
        <taxon>Fungi</taxon>
        <taxon>Dikarya</taxon>
        <taxon>Basidiomycota</taxon>
        <taxon>Agaricomycotina</taxon>
        <taxon>Agaricomycetes</taxon>
        <taxon>Polyporales</taxon>
        <taxon>Fomitopsis</taxon>
    </lineage>
</organism>
<name>A0A165U0P0_9APHY</name>
<reference evidence="6 7" key="1">
    <citation type="journal article" date="2016" name="Mol. Biol. Evol.">
        <title>Comparative Genomics of Early-Diverging Mushroom-Forming Fungi Provides Insights into the Origins of Lignocellulose Decay Capabilities.</title>
        <authorList>
            <person name="Nagy L.G."/>
            <person name="Riley R."/>
            <person name="Tritt A."/>
            <person name="Adam C."/>
            <person name="Daum C."/>
            <person name="Floudas D."/>
            <person name="Sun H."/>
            <person name="Yadav J.S."/>
            <person name="Pangilinan J."/>
            <person name="Larsson K.H."/>
            <person name="Matsuura K."/>
            <person name="Barry K."/>
            <person name="Labutti K."/>
            <person name="Kuo R."/>
            <person name="Ohm R.A."/>
            <person name="Bhattacharya S.S."/>
            <person name="Shirouzu T."/>
            <person name="Yoshinaga Y."/>
            <person name="Martin F.M."/>
            <person name="Grigoriev I.V."/>
            <person name="Hibbett D.S."/>
        </authorList>
    </citation>
    <scope>NUCLEOTIDE SEQUENCE [LARGE SCALE GENOMIC DNA]</scope>
    <source>
        <strain evidence="6 7">L-15889</strain>
    </source>
</reference>
<dbReference type="GO" id="GO:0008171">
    <property type="term" value="F:O-methyltransferase activity"/>
    <property type="evidence" value="ECO:0007669"/>
    <property type="project" value="InterPro"/>
</dbReference>
<dbReference type="SUPFAM" id="SSF46785">
    <property type="entry name" value="Winged helix' DNA-binding domain"/>
    <property type="match status" value="1"/>
</dbReference>
<feature type="domain" description="O-methyltransferase dimerisation" evidence="5">
    <location>
        <begin position="76"/>
        <end position="154"/>
    </location>
</feature>
<keyword evidence="2 6" id="KW-0808">Transferase</keyword>
<dbReference type="Gene3D" id="1.10.10.10">
    <property type="entry name" value="Winged helix-like DNA-binding domain superfamily/Winged helix DNA-binding domain"/>
    <property type="match status" value="1"/>
</dbReference>
<dbReference type="OrthoDB" id="1606438at2759"/>
<dbReference type="SUPFAM" id="SSF53335">
    <property type="entry name" value="S-adenosyl-L-methionine-dependent methyltransferases"/>
    <property type="match status" value="1"/>
</dbReference>
<dbReference type="EMBL" id="KV429034">
    <property type="protein sequence ID" value="KZT74223.1"/>
    <property type="molecule type" value="Genomic_DNA"/>
</dbReference>
<proteinExistence type="predicted"/>
<dbReference type="Gene3D" id="3.40.50.150">
    <property type="entry name" value="Vaccinia Virus protein VP39"/>
    <property type="match status" value="1"/>
</dbReference>
<dbReference type="InterPro" id="IPR001077">
    <property type="entry name" value="COMT_C"/>
</dbReference>
<dbReference type="InterPro" id="IPR029063">
    <property type="entry name" value="SAM-dependent_MTases_sf"/>
</dbReference>
<dbReference type="PROSITE" id="PS51683">
    <property type="entry name" value="SAM_OMT_II"/>
    <property type="match status" value="1"/>
</dbReference>
<evidence type="ECO:0000259" key="4">
    <source>
        <dbReference type="Pfam" id="PF00891"/>
    </source>
</evidence>
<evidence type="ECO:0000313" key="6">
    <source>
        <dbReference type="EMBL" id="KZT74223.1"/>
    </source>
</evidence>
<accession>A0A165U0P0</accession>
<dbReference type="GO" id="GO:0046983">
    <property type="term" value="F:protein dimerization activity"/>
    <property type="evidence" value="ECO:0007669"/>
    <property type="project" value="InterPro"/>
</dbReference>
<keyword evidence="7" id="KW-1185">Reference proteome</keyword>
<evidence type="ECO:0000256" key="1">
    <source>
        <dbReference type="ARBA" id="ARBA00022603"/>
    </source>
</evidence>
<dbReference type="Pfam" id="PF00891">
    <property type="entry name" value="Methyltransf_2"/>
    <property type="match status" value="1"/>
</dbReference>
<dbReference type="STRING" id="1314783.A0A165U0P0"/>